<dbReference type="GO" id="GO:0016811">
    <property type="term" value="F:hydrolase activity, acting on carbon-nitrogen (but not peptide) bonds, in linear amides"/>
    <property type="evidence" value="ECO:0007669"/>
    <property type="project" value="InterPro"/>
</dbReference>
<dbReference type="RefSeq" id="WP_150353265.1">
    <property type="nucleotide sequence ID" value="NZ_RZNZ01000002.1"/>
</dbReference>
<dbReference type="InterPro" id="IPR004347">
    <property type="entry name" value="Pup_ligase/deamidase"/>
</dbReference>
<keyword evidence="6" id="KW-1185">Reference proteome</keyword>
<dbReference type="NCBIfam" id="TIGR03688">
    <property type="entry name" value="depupylase_Dop"/>
    <property type="match status" value="1"/>
</dbReference>
<dbReference type="Proteomes" id="UP000345527">
    <property type="component" value="Unassembled WGS sequence"/>
</dbReference>
<keyword evidence="4" id="KW-0647">Proteasome</keyword>
<comment type="caution">
    <text evidence="4">The sequence shown here is derived from an EMBL/GenBank/DDBJ whole genome shotgun (WGS) entry which is preliminary data.</text>
</comment>
<accession>A0A5J5DZ67</accession>
<dbReference type="InterPro" id="IPR022366">
    <property type="entry name" value="Pup_deamidase"/>
</dbReference>
<organism evidence="4 5">
    <name type="scientific">Bifidobacterium vespertilionis</name>
    <dbReference type="NCBI Taxonomy" id="2562524"/>
    <lineage>
        <taxon>Bacteria</taxon>
        <taxon>Bacillati</taxon>
        <taxon>Actinomycetota</taxon>
        <taxon>Actinomycetes</taxon>
        <taxon>Bifidobacteriales</taxon>
        <taxon>Bifidobacteriaceae</taxon>
        <taxon>Bifidobacterium</taxon>
    </lineage>
</organism>
<dbReference type="GO" id="GO:0005524">
    <property type="term" value="F:ATP binding"/>
    <property type="evidence" value="ECO:0007669"/>
    <property type="project" value="TreeGrafter"/>
</dbReference>
<evidence type="ECO:0000256" key="1">
    <source>
        <dbReference type="ARBA" id="ARBA00009114"/>
    </source>
</evidence>
<feature type="active site" description="Proton acceptor" evidence="2">
    <location>
        <position position="94"/>
    </location>
</feature>
<sequence length="527" mass="58069">MSVRRIMGTETEYSVSLAAPGHYNPVQLSFDVVDGASTPETRHIRWDYRQEDPVNDMRGHRLERAAARPDMLTDAPQLNITNVIAANGARIYVDHAHPEYSAPETRDPFDAVAWDHAGDRIMQVAAERASVAAGRPIALHRNNVDGKGACWGTHENYLMERSVPFDDVIALMTPHFVSRQIYAGSGRVGLGERSEGVGYQLSQRADYVHAKVGLQTTFDRPIINTRDEPHASSDRYRRLHVIVGDANRMEVPQVLKLGVTSMLLWLLEHADEAGYDLKSLENDLALADPVAAMHAVSHDLTLCAPLTLANGGTTTAWLMQVRLRAAVYEATAVVHGTDTRGEPAWPDRSTASVMAMWGQALADVAAIRHANDDGRLGMKAEASRVEWLAKWQLLERLRRKIGGDWDDARLRAFDLGWAALDPRTSIYAKVEPRTERALDPGAVDHAVAEAPADTRAWLRANLIRRFPDEVAAASWTHVSVRGEMTGSEPGSNLFDFAMGDPARYGEAECADKLRHADSAAGFFASMC</sequence>
<dbReference type="EMBL" id="RZNZ01000002">
    <property type="protein sequence ID" value="KAA8822106.1"/>
    <property type="molecule type" value="Genomic_DNA"/>
</dbReference>
<protein>
    <submittedName>
        <fullName evidence="4">Proteasome accessory factor PafA2</fullName>
    </submittedName>
</protein>
<name>A0A5J5DZ67_9BIFI</name>
<dbReference type="GO" id="GO:0008233">
    <property type="term" value="F:peptidase activity"/>
    <property type="evidence" value="ECO:0007669"/>
    <property type="project" value="InterPro"/>
</dbReference>
<dbReference type="PIRSF" id="PIRSF018077">
    <property type="entry name" value="UCP018077"/>
    <property type="match status" value="1"/>
</dbReference>
<dbReference type="PANTHER" id="PTHR42307:SF2">
    <property type="entry name" value="PUP DEAMIDASE_DEPUPYLASE"/>
    <property type="match status" value="1"/>
</dbReference>
<dbReference type="Pfam" id="PF03136">
    <property type="entry name" value="Pup_ligase"/>
    <property type="match status" value="1"/>
</dbReference>
<evidence type="ECO:0000256" key="2">
    <source>
        <dbReference type="PIRSR" id="PIRSR018077-1"/>
    </source>
</evidence>
<evidence type="ECO:0000313" key="4">
    <source>
        <dbReference type="EMBL" id="KAA8824531.1"/>
    </source>
</evidence>
<gene>
    <name evidence="4" type="ORF">EM848_01595</name>
    <name evidence="3" type="ORF">EMO90_02630</name>
</gene>
<dbReference type="AlphaFoldDB" id="A0A5J5DZ67"/>
<evidence type="ECO:0000313" key="3">
    <source>
        <dbReference type="EMBL" id="KAA8822106.1"/>
    </source>
</evidence>
<evidence type="ECO:0000313" key="6">
    <source>
        <dbReference type="Proteomes" id="UP000374630"/>
    </source>
</evidence>
<reference evidence="5 6" key="1">
    <citation type="journal article" date="2019" name="Syst. Appl. Microbiol.">
        <title>Characterization of Bifidobacterium species in feaces of the Egyptian fruit bat: Description of B. vespertilionis sp. nov. and B. rousetti sp. nov.</title>
        <authorList>
            <person name="Modesto M."/>
            <person name="Satti M."/>
            <person name="Watanabe K."/>
            <person name="Puglisi E."/>
            <person name="Morelli L."/>
            <person name="Huang C.-H."/>
            <person name="Liou J.-S."/>
            <person name="Miyashita M."/>
            <person name="Tamura T."/>
            <person name="Saito S."/>
            <person name="Mori K."/>
            <person name="Huang L."/>
            <person name="Sciavilla P."/>
            <person name="Sandri C."/>
            <person name="Spiezio C."/>
            <person name="Vitali F."/>
            <person name="Cavalieri D."/>
            <person name="Perpetuini G."/>
            <person name="Tofalo R."/>
            <person name="Bonetti A."/>
            <person name="Arita M."/>
            <person name="Mattarelli P."/>
        </authorList>
    </citation>
    <scope>NUCLEOTIDE SEQUENCE [LARGE SCALE GENOMIC DNA]</scope>
    <source>
        <strain evidence="3 6">RST16</strain>
        <strain evidence="4 5">RST8</strain>
    </source>
</reference>
<dbReference type="GO" id="GO:0000502">
    <property type="term" value="C:proteasome complex"/>
    <property type="evidence" value="ECO:0007669"/>
    <property type="project" value="UniProtKB-KW"/>
</dbReference>
<comment type="similarity">
    <text evidence="1">Belongs to the Pup ligase/Pup deamidase family. Pup deamidase subfamily.</text>
</comment>
<dbReference type="Proteomes" id="UP000374630">
    <property type="component" value="Unassembled WGS sequence"/>
</dbReference>
<evidence type="ECO:0000313" key="5">
    <source>
        <dbReference type="Proteomes" id="UP000345527"/>
    </source>
</evidence>
<dbReference type="PANTHER" id="PTHR42307">
    <property type="entry name" value="PUP DEAMIDASE/DEPUPYLASE"/>
    <property type="match status" value="1"/>
</dbReference>
<dbReference type="GO" id="GO:0019941">
    <property type="term" value="P:modification-dependent protein catabolic process"/>
    <property type="evidence" value="ECO:0007669"/>
    <property type="project" value="InterPro"/>
</dbReference>
<dbReference type="EMBL" id="RZOA01000002">
    <property type="protein sequence ID" value="KAA8824531.1"/>
    <property type="molecule type" value="Genomic_DNA"/>
</dbReference>
<dbReference type="GO" id="GO:0070490">
    <property type="term" value="P:protein pupylation"/>
    <property type="evidence" value="ECO:0007669"/>
    <property type="project" value="TreeGrafter"/>
</dbReference>
<proteinExistence type="inferred from homology"/>
<dbReference type="OrthoDB" id="9760627at2"/>
<dbReference type="GO" id="GO:0010498">
    <property type="term" value="P:proteasomal protein catabolic process"/>
    <property type="evidence" value="ECO:0007669"/>
    <property type="project" value="InterPro"/>
</dbReference>